<sequence>MNTEAAVESYQYKAYDSKGNLVQGMERGLNEQVIIEKLRKQQLTPVSVSKINVKKGSGRLGSAHIEEVTSQLALLLKSGLKIDKALQVLADNAANAKLQVVMSAVCQEVKQGRELWRALSEHTDVFDTLYIEMVRIGENSGRLPQVFDKLAESLKFQRELNKKITQAMVYPIFIMLVCLVSLAAIFNFVVPSMSGLFESLAEIPSYTQFLIDTSKWVQNYQFYVVFLVVAGVAVISQSKSNPKVKMAIDRFLASFWLTKGATLVVERVRYSASMELMLSSGVDLAKAMSMAASTVNTPALKSQLTQAQQEVSQGHALVDSLTGLPMFDNISLSLLKVGEETGQVDLVFGEINRRSRSHFESWMMKLTAMLEPLMIVIMGGIVGSVVVVMLLSIVSVNDVSF</sequence>
<dbReference type="OrthoDB" id="9805682at2"/>
<reference evidence="11" key="1">
    <citation type="submission" date="2014-09" db="EMBL/GenBank/DDBJ databases">
        <authorList>
            <person name="Hjerde E."/>
        </authorList>
    </citation>
    <scope>NUCLEOTIDE SEQUENCE [LARGE SCALE GENOMIC DNA]</scope>
    <source>
        <strain evidence="11">06/09/139</strain>
    </source>
</reference>
<dbReference type="AlphaFoldDB" id="A0A090IM22"/>
<evidence type="ECO:0000256" key="8">
    <source>
        <dbReference type="SAM" id="Phobius"/>
    </source>
</evidence>
<evidence type="ECO:0000259" key="9">
    <source>
        <dbReference type="Pfam" id="PF00482"/>
    </source>
</evidence>
<evidence type="ECO:0000256" key="7">
    <source>
        <dbReference type="ARBA" id="ARBA00023136"/>
    </source>
</evidence>
<feature type="transmembrane region" description="Helical" evidence="8">
    <location>
        <begin position="167"/>
        <end position="190"/>
    </location>
</feature>
<evidence type="ECO:0000256" key="1">
    <source>
        <dbReference type="ARBA" id="ARBA00004429"/>
    </source>
</evidence>
<dbReference type="Proteomes" id="UP000032427">
    <property type="component" value="Chromosome 1"/>
</dbReference>
<dbReference type="STRING" id="80852.AWOD_I_0178"/>
<evidence type="ECO:0000256" key="6">
    <source>
        <dbReference type="ARBA" id="ARBA00022989"/>
    </source>
</evidence>
<dbReference type="PANTHER" id="PTHR30012:SF0">
    <property type="entry name" value="TYPE II SECRETION SYSTEM PROTEIN F-RELATED"/>
    <property type="match status" value="1"/>
</dbReference>
<dbReference type="Gene3D" id="1.20.81.30">
    <property type="entry name" value="Type II secretion system (T2SS), domain F"/>
    <property type="match status" value="2"/>
</dbReference>
<evidence type="ECO:0000256" key="2">
    <source>
        <dbReference type="ARBA" id="ARBA00005745"/>
    </source>
</evidence>
<organism evidence="10 11">
    <name type="scientific">Aliivibrio wodanis</name>
    <dbReference type="NCBI Taxonomy" id="80852"/>
    <lineage>
        <taxon>Bacteria</taxon>
        <taxon>Pseudomonadati</taxon>
        <taxon>Pseudomonadota</taxon>
        <taxon>Gammaproteobacteria</taxon>
        <taxon>Vibrionales</taxon>
        <taxon>Vibrionaceae</taxon>
        <taxon>Aliivibrio</taxon>
    </lineage>
</organism>
<keyword evidence="3" id="KW-1003">Cell membrane</keyword>
<dbReference type="InterPro" id="IPR042094">
    <property type="entry name" value="T2SS_GspF_sf"/>
</dbReference>
<keyword evidence="6 8" id="KW-1133">Transmembrane helix</keyword>
<dbReference type="GO" id="GO:0005886">
    <property type="term" value="C:plasma membrane"/>
    <property type="evidence" value="ECO:0007669"/>
    <property type="project" value="UniProtKB-SubCell"/>
</dbReference>
<dbReference type="InterPro" id="IPR018076">
    <property type="entry name" value="T2SS_GspF_dom"/>
</dbReference>
<keyword evidence="7 8" id="KW-0472">Membrane</keyword>
<gene>
    <name evidence="10" type="ORF">AWOD_I_0178</name>
</gene>
<feature type="domain" description="Type II secretion system protein GspF" evidence="9">
    <location>
        <begin position="274"/>
        <end position="391"/>
    </location>
</feature>
<dbReference type="EMBL" id="LN554846">
    <property type="protein sequence ID" value="CED70273.1"/>
    <property type="molecule type" value="Genomic_DNA"/>
</dbReference>
<dbReference type="PATRIC" id="fig|80852.17.peg.183"/>
<name>A0A090IM22_9GAMM</name>
<dbReference type="FunFam" id="1.20.81.30:FF:000001">
    <property type="entry name" value="Type II secretion system protein F"/>
    <property type="match status" value="1"/>
</dbReference>
<dbReference type="HOGENOM" id="CLU_035032_0_1_6"/>
<feature type="transmembrane region" description="Helical" evidence="8">
    <location>
        <begin position="373"/>
        <end position="396"/>
    </location>
</feature>
<dbReference type="InterPro" id="IPR003004">
    <property type="entry name" value="GspF/PilC"/>
</dbReference>
<proteinExistence type="inferred from homology"/>
<evidence type="ECO:0000313" key="11">
    <source>
        <dbReference type="Proteomes" id="UP000032427"/>
    </source>
</evidence>
<keyword evidence="11" id="KW-1185">Reference proteome</keyword>
<evidence type="ECO:0000256" key="3">
    <source>
        <dbReference type="ARBA" id="ARBA00022475"/>
    </source>
</evidence>
<dbReference type="PRINTS" id="PR00812">
    <property type="entry name" value="BCTERIALGSPF"/>
</dbReference>
<keyword evidence="4" id="KW-0997">Cell inner membrane</keyword>
<comment type="subcellular location">
    <subcellularLocation>
        <location evidence="1">Cell inner membrane</location>
        <topology evidence="1">Multi-pass membrane protein</topology>
    </subcellularLocation>
</comment>
<evidence type="ECO:0000313" key="10">
    <source>
        <dbReference type="EMBL" id="CED70273.1"/>
    </source>
</evidence>
<feature type="domain" description="Type II secretion system protein GspF" evidence="9">
    <location>
        <begin position="69"/>
        <end position="191"/>
    </location>
</feature>
<protein>
    <submittedName>
        <fullName evidence="10">General secretion pathway protein F</fullName>
    </submittedName>
</protein>
<keyword evidence="5 8" id="KW-0812">Transmembrane</keyword>
<evidence type="ECO:0000256" key="4">
    <source>
        <dbReference type="ARBA" id="ARBA00022519"/>
    </source>
</evidence>
<dbReference type="GeneID" id="28539708"/>
<dbReference type="KEGG" id="awd:AWOD_I_0178"/>
<feature type="transmembrane region" description="Helical" evidence="8">
    <location>
        <begin position="220"/>
        <end position="236"/>
    </location>
</feature>
<comment type="similarity">
    <text evidence="2">Belongs to the GSP F family.</text>
</comment>
<accession>A0A090IM22</accession>
<dbReference type="Pfam" id="PF00482">
    <property type="entry name" value="T2SSF"/>
    <property type="match status" value="2"/>
</dbReference>
<dbReference type="PANTHER" id="PTHR30012">
    <property type="entry name" value="GENERAL SECRETION PATHWAY PROTEIN"/>
    <property type="match status" value="1"/>
</dbReference>
<evidence type="ECO:0000256" key="5">
    <source>
        <dbReference type="ARBA" id="ARBA00022692"/>
    </source>
</evidence>